<dbReference type="InterPro" id="IPR024478">
    <property type="entry name" value="HlyB_4HB_MCP"/>
</dbReference>
<dbReference type="PANTHER" id="PTHR32089:SF112">
    <property type="entry name" value="LYSOZYME-LIKE PROTEIN-RELATED"/>
    <property type="match status" value="1"/>
</dbReference>
<dbReference type="CDD" id="cd06225">
    <property type="entry name" value="HAMP"/>
    <property type="match status" value="1"/>
</dbReference>
<keyword evidence="4" id="KW-0472">Membrane</keyword>
<dbReference type="EMBL" id="HG794546">
    <property type="protein sequence ID" value="CDK99892.1"/>
    <property type="molecule type" value="Genomic_DNA"/>
</dbReference>
<dbReference type="KEGG" id="mgy:MGMSRv2__2677"/>
<evidence type="ECO:0000259" key="5">
    <source>
        <dbReference type="PROSITE" id="PS50111"/>
    </source>
</evidence>
<dbReference type="PANTHER" id="PTHR32089">
    <property type="entry name" value="METHYL-ACCEPTING CHEMOTAXIS PROTEIN MCPB"/>
    <property type="match status" value="1"/>
</dbReference>
<dbReference type="SMART" id="SM00304">
    <property type="entry name" value="HAMP"/>
    <property type="match status" value="1"/>
</dbReference>
<evidence type="ECO:0000259" key="6">
    <source>
        <dbReference type="PROSITE" id="PS50885"/>
    </source>
</evidence>
<dbReference type="Pfam" id="PF00672">
    <property type="entry name" value="HAMP"/>
    <property type="match status" value="1"/>
</dbReference>
<proteinExistence type="inferred from homology"/>
<dbReference type="PROSITE" id="PS50111">
    <property type="entry name" value="CHEMOTAXIS_TRANSDUC_2"/>
    <property type="match status" value="1"/>
</dbReference>
<evidence type="ECO:0000256" key="3">
    <source>
        <dbReference type="PROSITE-ProRule" id="PRU00284"/>
    </source>
</evidence>
<evidence type="ECO:0000313" key="7">
    <source>
        <dbReference type="EMBL" id="CDK99892.1"/>
    </source>
</evidence>
<dbReference type="HOGENOM" id="CLU_000445_107_27_5"/>
<dbReference type="Pfam" id="PF00015">
    <property type="entry name" value="MCPsignal"/>
    <property type="match status" value="1"/>
</dbReference>
<keyword evidence="4" id="KW-1133">Transmembrane helix</keyword>
<feature type="domain" description="HAMP" evidence="6">
    <location>
        <begin position="216"/>
        <end position="269"/>
    </location>
</feature>
<dbReference type="SUPFAM" id="SSF58104">
    <property type="entry name" value="Methyl-accepting chemotaxis protein (MCP) signaling domain"/>
    <property type="match status" value="1"/>
</dbReference>
<dbReference type="SMART" id="SM00283">
    <property type="entry name" value="MA"/>
    <property type="match status" value="1"/>
</dbReference>
<organism evidence="7 8">
    <name type="scientific">Magnetospirillum gryphiswaldense (strain DSM 6361 / JCM 21280 / NBRC 15271 / MSR-1)</name>
    <dbReference type="NCBI Taxonomy" id="431944"/>
    <lineage>
        <taxon>Bacteria</taxon>
        <taxon>Pseudomonadati</taxon>
        <taxon>Pseudomonadota</taxon>
        <taxon>Alphaproteobacteria</taxon>
        <taxon>Rhodospirillales</taxon>
        <taxon>Rhodospirillaceae</taxon>
        <taxon>Magnetospirillum</taxon>
    </lineage>
</organism>
<dbReference type="eggNOG" id="COG0840">
    <property type="taxonomic scope" value="Bacteria"/>
</dbReference>
<reference evidence="7 8" key="1">
    <citation type="journal article" date="2014" name="Genome Announc.">
        <title>Complete genome sequence of Magnetospirillum gryphiswaldense MSR-1.</title>
        <authorList>
            <person name="Wang X."/>
            <person name="Wang Q."/>
            <person name="Zhang W."/>
            <person name="Wang Y."/>
            <person name="Li L."/>
            <person name="Wen T."/>
            <person name="Zhang T."/>
            <person name="Zhang Y."/>
            <person name="Xu J."/>
            <person name="Hu J."/>
            <person name="Li S."/>
            <person name="Liu L."/>
            <person name="Liu J."/>
            <person name="Jiang W."/>
            <person name="Tian J."/>
            <person name="Li Y."/>
            <person name="Schuler D."/>
            <person name="Wang L."/>
            <person name="Li J."/>
        </authorList>
    </citation>
    <scope>NUCLEOTIDE SEQUENCE [LARGE SCALE GENOMIC DNA]</scope>
    <source>
        <strain evidence="8">DSM 6361 / JCM 21280 / NBRC 15271 / MSR-1</strain>
    </source>
</reference>
<dbReference type="Gene3D" id="6.10.340.10">
    <property type="match status" value="1"/>
</dbReference>
<evidence type="ECO:0000256" key="1">
    <source>
        <dbReference type="ARBA" id="ARBA00023224"/>
    </source>
</evidence>
<keyword evidence="4" id="KW-0812">Transmembrane</keyword>
<dbReference type="GO" id="GO:0004888">
    <property type="term" value="F:transmembrane signaling receptor activity"/>
    <property type="evidence" value="ECO:0007669"/>
    <property type="project" value="InterPro"/>
</dbReference>
<dbReference type="Proteomes" id="UP000018922">
    <property type="component" value="Chromosome I"/>
</dbReference>
<sequence>MMLENISISNKILGIVAFLGLVAAGIAGLGTNGLMVLNSNAQDIVETAEEIRIAARLNENVVELNRAEYWAATDPAAYEQIAENVKKVSATLDDRLSRLEKNAGPNQARLLADVRQAYATYGKSVQQSLETAHRHRDHVSLDAARKEIADQVAVSRLNARALRNKVNEFVTYTDDKSEKIKAEADQQANVLSKTMIIGAAAGIIIGLVIGLAVARKGIVTPIHRIVDTLKNLAHGRLDIDILGTGRKDEIGDIARTALVFRDNAQEAERLRTEAAAQEGRAAAERKQAMLGMADDFENRVKSLIIAVSSAATELQATSQQLSATAEETSRQAGAVSAASEQTSANLQTVAAATEEMSASVDEITRQINTAAQRTREVAGDAKATDEAVAQLAETANRIGDVVRLINEIASQTNLLALNATIEAARAGDAGKGFAVVAHEVKSLANQTANATGEIGSQINTIQNAMKVAVAAVSKIVSGIGDVDGITATIAASAEEQSASTGEISRNVSEAAHGAQEVSGNVIGVMRASEETGSASTVVLESASQLARQASDLSREVETFLAEVRAA</sequence>
<dbReference type="InterPro" id="IPR004089">
    <property type="entry name" value="MCPsignal_dom"/>
</dbReference>
<comment type="similarity">
    <text evidence="2">Belongs to the methyl-accepting chemotaxis (MCP) protein family.</text>
</comment>
<dbReference type="PROSITE" id="PS50885">
    <property type="entry name" value="HAMP"/>
    <property type="match status" value="1"/>
</dbReference>
<gene>
    <name evidence="7" type="ordered locus">MGMSRv2__2677</name>
</gene>
<dbReference type="GO" id="GO:0016020">
    <property type="term" value="C:membrane"/>
    <property type="evidence" value="ECO:0007669"/>
    <property type="project" value="InterPro"/>
</dbReference>
<name>V6F3C6_MAGGM</name>
<dbReference type="AlphaFoldDB" id="V6F3C6"/>
<dbReference type="GO" id="GO:0006935">
    <property type="term" value="P:chemotaxis"/>
    <property type="evidence" value="ECO:0007669"/>
    <property type="project" value="InterPro"/>
</dbReference>
<evidence type="ECO:0000313" key="8">
    <source>
        <dbReference type="Proteomes" id="UP000018922"/>
    </source>
</evidence>
<keyword evidence="8" id="KW-1185">Reference proteome</keyword>
<dbReference type="PRINTS" id="PR00260">
    <property type="entry name" value="CHEMTRNSDUCR"/>
</dbReference>
<evidence type="ECO:0000256" key="4">
    <source>
        <dbReference type="SAM" id="Phobius"/>
    </source>
</evidence>
<dbReference type="Pfam" id="PF12729">
    <property type="entry name" value="4HB_MCP_1"/>
    <property type="match status" value="1"/>
</dbReference>
<dbReference type="InterPro" id="IPR003660">
    <property type="entry name" value="HAMP_dom"/>
</dbReference>
<evidence type="ECO:0000256" key="2">
    <source>
        <dbReference type="ARBA" id="ARBA00029447"/>
    </source>
</evidence>
<feature type="transmembrane region" description="Helical" evidence="4">
    <location>
        <begin position="195"/>
        <end position="214"/>
    </location>
</feature>
<dbReference type="GO" id="GO:0007165">
    <property type="term" value="P:signal transduction"/>
    <property type="evidence" value="ECO:0007669"/>
    <property type="project" value="UniProtKB-KW"/>
</dbReference>
<feature type="domain" description="Methyl-accepting transducer" evidence="5">
    <location>
        <begin position="310"/>
        <end position="546"/>
    </location>
</feature>
<dbReference type="Gene3D" id="1.10.287.950">
    <property type="entry name" value="Methyl-accepting chemotaxis protein"/>
    <property type="match status" value="1"/>
</dbReference>
<accession>V6F3C6</accession>
<protein>
    <submittedName>
        <fullName evidence="7">Methyl-accepting chemotaxis protein</fullName>
    </submittedName>
</protein>
<dbReference type="InterPro" id="IPR004090">
    <property type="entry name" value="Chemotax_Me-accpt_rcpt"/>
</dbReference>
<keyword evidence="1 3" id="KW-0807">Transducer</keyword>
<dbReference type="STRING" id="1430440.MGMSRv2__2677"/>